<dbReference type="InterPro" id="IPR003785">
    <property type="entry name" value="Creatininase/forma_Hydrolase"/>
</dbReference>
<reference evidence="6 7" key="1">
    <citation type="journal article" date="2019" name="Anaerobe">
        <title>Brachyspira catarrhinii sp. nov., an anaerobic intestinal spirochaete isolated from vervet monkeys may have been misidentified as Brachyspira aalborgi in previous studies.</title>
        <authorList>
            <person name="Phillips N.D."/>
            <person name="La T."/>
            <person name="Hampson D.J."/>
        </authorList>
    </citation>
    <scope>NUCLEOTIDE SEQUENCE [LARGE SCALE GENOMIC DNA]</scope>
    <source>
        <strain evidence="6 7">Z12</strain>
    </source>
</reference>
<organism evidence="6 7">
    <name type="scientific">Brachyspira catarrhinii</name>
    <dbReference type="NCBI Taxonomy" id="2528966"/>
    <lineage>
        <taxon>Bacteria</taxon>
        <taxon>Pseudomonadati</taxon>
        <taxon>Spirochaetota</taxon>
        <taxon>Spirochaetia</taxon>
        <taxon>Brachyspirales</taxon>
        <taxon>Brachyspiraceae</taxon>
        <taxon>Brachyspira</taxon>
    </lineage>
</organism>
<evidence type="ECO:0000313" key="7">
    <source>
        <dbReference type="Proteomes" id="UP000310168"/>
    </source>
</evidence>
<dbReference type="GO" id="GO:0047789">
    <property type="term" value="F:creatininase activity"/>
    <property type="evidence" value="ECO:0007669"/>
    <property type="project" value="UniProtKB-EC"/>
</dbReference>
<keyword evidence="4" id="KW-0862">Zinc</keyword>
<dbReference type="EC" id="3.5.2.10" evidence="6"/>
<dbReference type="Gene3D" id="3.40.50.10310">
    <property type="entry name" value="Creatininase"/>
    <property type="match status" value="1"/>
</dbReference>
<dbReference type="Proteomes" id="UP000310168">
    <property type="component" value="Unassembled WGS sequence"/>
</dbReference>
<keyword evidence="2" id="KW-0479">Metal-binding</keyword>
<comment type="cofactor">
    <cofactor evidence="1">
        <name>Zn(2+)</name>
        <dbReference type="ChEBI" id="CHEBI:29105"/>
    </cofactor>
</comment>
<dbReference type="PANTHER" id="PTHR35005">
    <property type="entry name" value="3-DEHYDRO-SCYLLO-INOSOSE HYDROLASE"/>
    <property type="match status" value="1"/>
</dbReference>
<gene>
    <name evidence="6" type="ORF">EZH24_08830</name>
</gene>
<dbReference type="PANTHER" id="PTHR35005:SF1">
    <property type="entry name" value="2-AMINO-5-FORMYLAMINO-6-RIBOSYLAMINOPYRIMIDIN-4(3H)-ONE 5'-MONOPHOSPHATE DEFORMYLASE"/>
    <property type="match status" value="1"/>
</dbReference>
<protein>
    <submittedName>
        <fullName evidence="6">Creatininase</fullName>
        <ecNumber evidence="6">3.5.2.10</ecNumber>
    </submittedName>
</protein>
<sequence length="255" mass="28695">MKKNVLMYEMDSFSYVDSIKRWNKTIIIPVGAIEQHGPHMSMNVDVNLSLSISKGIAEKINCIVAYPITYAAKSQQRSGGGYHLIGTTSIEGNTLISYVKDIIKEYIRHGFKNIILINGHFENNSFLMEGIDLALNDTKDSFRKIALLSYWDFVPEETINKLYPDGFTGWALEHAGVMETSLMLYLYPDLVNMKKVLDLPPADLPLYDIYPIIPERTPKSGCLSSPKNASVEKGEILYKVCVDGISKALKKEYSI</sequence>
<accession>A0ABY2TPR4</accession>
<evidence type="ECO:0000256" key="2">
    <source>
        <dbReference type="ARBA" id="ARBA00022723"/>
    </source>
</evidence>
<proteinExistence type="inferred from homology"/>
<evidence type="ECO:0000256" key="1">
    <source>
        <dbReference type="ARBA" id="ARBA00001947"/>
    </source>
</evidence>
<evidence type="ECO:0000256" key="4">
    <source>
        <dbReference type="ARBA" id="ARBA00022833"/>
    </source>
</evidence>
<dbReference type="InterPro" id="IPR031034">
    <property type="entry name" value="Creatininase"/>
</dbReference>
<name>A0ABY2TPR4_9SPIR</name>
<comment type="caution">
    <text evidence="6">The sequence shown here is derived from an EMBL/GenBank/DDBJ whole genome shotgun (WGS) entry which is preliminary data.</text>
</comment>
<dbReference type="SUPFAM" id="SSF102215">
    <property type="entry name" value="Creatininase"/>
    <property type="match status" value="1"/>
</dbReference>
<evidence type="ECO:0000256" key="3">
    <source>
        <dbReference type="ARBA" id="ARBA00022801"/>
    </source>
</evidence>
<evidence type="ECO:0000313" key="6">
    <source>
        <dbReference type="EMBL" id="TKZ33126.1"/>
    </source>
</evidence>
<dbReference type="Pfam" id="PF02633">
    <property type="entry name" value="Creatininase"/>
    <property type="match status" value="1"/>
</dbReference>
<comment type="similarity">
    <text evidence="5">Belongs to the creatininase superfamily.</text>
</comment>
<keyword evidence="3 6" id="KW-0378">Hydrolase</keyword>
<dbReference type="RefSeq" id="WP_137998796.1">
    <property type="nucleotide sequence ID" value="NZ_SJDU01000247.1"/>
</dbReference>
<dbReference type="InterPro" id="IPR024087">
    <property type="entry name" value="Creatininase-like_sf"/>
</dbReference>
<evidence type="ECO:0000256" key="5">
    <source>
        <dbReference type="ARBA" id="ARBA00024029"/>
    </source>
</evidence>
<dbReference type="EMBL" id="SJDU01000247">
    <property type="protein sequence ID" value="TKZ33126.1"/>
    <property type="molecule type" value="Genomic_DNA"/>
</dbReference>
<dbReference type="NCBIfam" id="TIGR04448">
    <property type="entry name" value="creatininase"/>
    <property type="match status" value="1"/>
</dbReference>
<keyword evidence="7" id="KW-1185">Reference proteome</keyword>